<name>W1J4C1_9GAMM</name>
<proteinExistence type="predicted"/>
<protein>
    <submittedName>
        <fullName evidence="1">Uncharacterized protein</fullName>
    </submittedName>
</protein>
<organism evidence="1 2">
    <name type="scientific">Xenorhabdus szentirmaii DSM 16338</name>
    <dbReference type="NCBI Taxonomy" id="1427518"/>
    <lineage>
        <taxon>Bacteria</taxon>
        <taxon>Pseudomonadati</taxon>
        <taxon>Pseudomonadota</taxon>
        <taxon>Gammaproteobacteria</taxon>
        <taxon>Enterobacterales</taxon>
        <taxon>Morganellaceae</taxon>
        <taxon>Xenorhabdus</taxon>
    </lineage>
</organism>
<evidence type="ECO:0000313" key="1">
    <source>
        <dbReference type="EMBL" id="CDL84706.1"/>
    </source>
</evidence>
<evidence type="ECO:0000313" key="2">
    <source>
        <dbReference type="Proteomes" id="UP000019202"/>
    </source>
</evidence>
<gene>
    <name evidence="1" type="ORF">XSR1_50108</name>
</gene>
<reference evidence="1" key="1">
    <citation type="submission" date="2013-11" db="EMBL/GenBank/DDBJ databases">
        <title>Draft genome sequence and annotation of the entomopathogenic bacteria, Xenorhabdus cabanillasi strain JM26 and Xenorhabdus szentirmai strain DSM 16338.</title>
        <authorList>
            <person name="Gualtieri M."/>
            <person name="Ogier J.C."/>
            <person name="Pages S."/>
            <person name="Givaudan A."/>
            <person name="Gaudriault S."/>
        </authorList>
    </citation>
    <scope>NUCLEOTIDE SEQUENCE [LARGE SCALE GENOMIC DNA]</scope>
    <source>
        <strain evidence="1">DSM 16338</strain>
    </source>
</reference>
<dbReference type="AlphaFoldDB" id="W1J4C1"/>
<comment type="caution">
    <text evidence="1">The sequence shown here is derived from an EMBL/GenBank/DDBJ whole genome shotgun (WGS) entry which is preliminary data.</text>
</comment>
<dbReference type="STRING" id="1427518.XSR1_50108"/>
<dbReference type="EMBL" id="CBXF010000110">
    <property type="protein sequence ID" value="CDL84706.1"/>
    <property type="molecule type" value="Genomic_DNA"/>
</dbReference>
<sequence length="59" mass="6712">MQLIMKRAQFIPEVNYHVIAVSGLGDLFLYGENTGMHTSIHNNYNIISREEDGAMKKTN</sequence>
<keyword evidence="2" id="KW-1185">Reference proteome</keyword>
<accession>W1J4C1</accession>
<dbReference type="Proteomes" id="UP000019202">
    <property type="component" value="Unassembled WGS sequence"/>
</dbReference>